<gene>
    <name evidence="6" type="ORF">KUV26_20530</name>
</gene>
<dbReference type="CDD" id="cd08422">
    <property type="entry name" value="PBP2_CrgA_like"/>
    <property type="match status" value="1"/>
</dbReference>
<dbReference type="InterPro" id="IPR058163">
    <property type="entry name" value="LysR-type_TF_proteobact-type"/>
</dbReference>
<reference evidence="6 7" key="1">
    <citation type="submission" date="2021-06" db="EMBL/GenBank/DDBJ databases">
        <title>50 bacteria genomes isolated from Dapeng, Shenzhen, China.</title>
        <authorList>
            <person name="Zheng W."/>
            <person name="Yu S."/>
            <person name="Huang Y."/>
        </authorList>
    </citation>
    <scope>NUCLEOTIDE SEQUENCE [LARGE SCALE GENOMIC DNA]</scope>
    <source>
        <strain evidence="6 7">DP1N14-2</strain>
    </source>
</reference>
<evidence type="ECO:0000256" key="2">
    <source>
        <dbReference type="ARBA" id="ARBA00023015"/>
    </source>
</evidence>
<dbReference type="PROSITE" id="PS50931">
    <property type="entry name" value="HTH_LYSR"/>
    <property type="match status" value="1"/>
</dbReference>
<feature type="domain" description="HTH lysR-type" evidence="5">
    <location>
        <begin position="1"/>
        <end position="60"/>
    </location>
</feature>
<keyword evidence="7" id="KW-1185">Reference proteome</keyword>
<evidence type="ECO:0000313" key="6">
    <source>
        <dbReference type="EMBL" id="MBY6141831.1"/>
    </source>
</evidence>
<accession>A0ABS7NNV8</accession>
<comment type="similarity">
    <text evidence="1">Belongs to the LysR transcriptional regulatory family.</text>
</comment>
<keyword evidence="2" id="KW-0805">Transcription regulation</keyword>
<proteinExistence type="inferred from homology"/>
<evidence type="ECO:0000313" key="7">
    <source>
        <dbReference type="Proteomes" id="UP000766629"/>
    </source>
</evidence>
<dbReference type="Gene3D" id="1.10.10.10">
    <property type="entry name" value="Winged helix-like DNA-binding domain superfamily/Winged helix DNA-binding domain"/>
    <property type="match status" value="1"/>
</dbReference>
<comment type="caution">
    <text evidence="6">The sequence shown here is derived from an EMBL/GenBank/DDBJ whole genome shotgun (WGS) entry which is preliminary data.</text>
</comment>
<dbReference type="PANTHER" id="PTHR30537:SF5">
    <property type="entry name" value="HTH-TYPE TRANSCRIPTIONAL ACTIVATOR TTDR-RELATED"/>
    <property type="match status" value="1"/>
</dbReference>
<dbReference type="Proteomes" id="UP000766629">
    <property type="component" value="Unassembled WGS sequence"/>
</dbReference>
<dbReference type="EMBL" id="JAHVJA010000014">
    <property type="protein sequence ID" value="MBY6141831.1"/>
    <property type="molecule type" value="Genomic_DNA"/>
</dbReference>
<evidence type="ECO:0000256" key="1">
    <source>
        <dbReference type="ARBA" id="ARBA00009437"/>
    </source>
</evidence>
<name>A0ABS7NNV8_9RHOB</name>
<evidence type="ECO:0000259" key="5">
    <source>
        <dbReference type="PROSITE" id="PS50931"/>
    </source>
</evidence>
<dbReference type="SUPFAM" id="SSF46785">
    <property type="entry name" value="Winged helix' DNA-binding domain"/>
    <property type="match status" value="1"/>
</dbReference>
<dbReference type="InterPro" id="IPR005119">
    <property type="entry name" value="LysR_subst-bd"/>
</dbReference>
<dbReference type="Gene3D" id="3.40.190.290">
    <property type="match status" value="1"/>
</dbReference>
<keyword evidence="3" id="KW-0238">DNA-binding</keyword>
<dbReference type="InterPro" id="IPR036388">
    <property type="entry name" value="WH-like_DNA-bd_sf"/>
</dbReference>
<evidence type="ECO:0000256" key="4">
    <source>
        <dbReference type="ARBA" id="ARBA00023163"/>
    </source>
</evidence>
<dbReference type="InterPro" id="IPR036390">
    <property type="entry name" value="WH_DNA-bd_sf"/>
</dbReference>
<sequence>MVNHLNDMALFVEVVKARSFRGAAKAAGVPNSTLSRRITALEKAIGLRLLHRTTRRVEPTEAGQLYFDRCKRIVEEAGVAHEELGEMVTQPSGTLHMSLPVDFAIVWLGPLFPKFAERYPGIDFDLDLTPRNVDLISEPYDLAIRMAAPQADGLISRVIGRVRFKLFASPDYLEVNGIPAHPSDLSQHDCLTMPNLKTWHLQSKERGEAEVQVQGRFSVNSAGLLRHLTVQGMGILFMSEHVVADDLAAGRVERVLLGWEGESRPIHVVTESKLLPAKTQRFIEFLQEELALNE</sequence>
<dbReference type="SUPFAM" id="SSF53850">
    <property type="entry name" value="Periplasmic binding protein-like II"/>
    <property type="match status" value="1"/>
</dbReference>
<dbReference type="Pfam" id="PF00126">
    <property type="entry name" value="HTH_1"/>
    <property type="match status" value="1"/>
</dbReference>
<protein>
    <submittedName>
        <fullName evidence="6">LysR family transcriptional regulator</fullName>
    </submittedName>
</protein>
<dbReference type="RefSeq" id="WP_222509780.1">
    <property type="nucleotide sequence ID" value="NZ_JAHVJA010000014.1"/>
</dbReference>
<organism evidence="6 7">
    <name type="scientific">Leisingera daeponensis</name>
    <dbReference type="NCBI Taxonomy" id="405746"/>
    <lineage>
        <taxon>Bacteria</taxon>
        <taxon>Pseudomonadati</taxon>
        <taxon>Pseudomonadota</taxon>
        <taxon>Alphaproteobacteria</taxon>
        <taxon>Rhodobacterales</taxon>
        <taxon>Roseobacteraceae</taxon>
        <taxon>Leisingera</taxon>
    </lineage>
</organism>
<dbReference type="Pfam" id="PF03466">
    <property type="entry name" value="LysR_substrate"/>
    <property type="match status" value="1"/>
</dbReference>
<dbReference type="InterPro" id="IPR000847">
    <property type="entry name" value="LysR_HTH_N"/>
</dbReference>
<keyword evidence="4" id="KW-0804">Transcription</keyword>
<evidence type="ECO:0000256" key="3">
    <source>
        <dbReference type="ARBA" id="ARBA00023125"/>
    </source>
</evidence>
<dbReference type="PANTHER" id="PTHR30537">
    <property type="entry name" value="HTH-TYPE TRANSCRIPTIONAL REGULATOR"/>
    <property type="match status" value="1"/>
</dbReference>